<keyword evidence="2" id="KW-1185">Reference proteome</keyword>
<proteinExistence type="predicted"/>
<accession>K0IGL3</accession>
<protein>
    <submittedName>
        <fullName evidence="1">Uncharacterized protein</fullName>
    </submittedName>
</protein>
<reference evidence="1 2" key="1">
    <citation type="journal article" date="2012" name="Environ. Microbiol.">
        <title>The genome of the ammonia-oxidizing Candidatus Nitrososphaera gargensis: insights into metabolic versatility and environmental adaptations.</title>
        <authorList>
            <person name="Spang A."/>
            <person name="Poehlein A."/>
            <person name="Offre P."/>
            <person name="Zumbragel S."/>
            <person name="Haider S."/>
            <person name="Rychlik N."/>
            <person name="Nowka B."/>
            <person name="Schmeisser C."/>
            <person name="Lebedeva E.V."/>
            <person name="Rattei T."/>
            <person name="Bohm C."/>
            <person name="Schmid M."/>
            <person name="Galushko A."/>
            <person name="Hatzenpichler R."/>
            <person name="Weinmaier T."/>
            <person name="Daniel R."/>
            <person name="Schleper C."/>
            <person name="Spieck E."/>
            <person name="Streit W."/>
            <person name="Wagner M."/>
        </authorList>
    </citation>
    <scope>NUCLEOTIDE SEQUENCE [LARGE SCALE GENOMIC DNA]</scope>
    <source>
        <strain evidence="2">Ga9.2</strain>
    </source>
</reference>
<name>K0IGL3_NITGG</name>
<gene>
    <name evidence="1" type="ordered locus">Ngar_c10260</name>
</gene>
<dbReference type="KEGG" id="nga:Ngar_c10260"/>
<dbReference type="AlphaFoldDB" id="K0IGL3"/>
<dbReference type="EMBL" id="CP002408">
    <property type="protein sequence ID" value="AFU57968.1"/>
    <property type="molecule type" value="Genomic_DNA"/>
</dbReference>
<sequence>MHDFVFMSYYFLHKAYGRAIPPLDKSSGLLASISMILFEEQDNNSFLKHFQK</sequence>
<dbReference type="BioCyc" id="CNIT1237085:G1324-1024-MONOMER"/>
<evidence type="ECO:0000313" key="1">
    <source>
        <dbReference type="EMBL" id="AFU57968.1"/>
    </source>
</evidence>
<organism evidence="1 2">
    <name type="scientific">Nitrososphaera gargensis (strain Ga9.2)</name>
    <dbReference type="NCBI Taxonomy" id="1237085"/>
    <lineage>
        <taxon>Archaea</taxon>
        <taxon>Nitrososphaerota</taxon>
        <taxon>Nitrososphaeria</taxon>
        <taxon>Nitrososphaerales</taxon>
        <taxon>Nitrososphaeraceae</taxon>
        <taxon>Nitrososphaera</taxon>
    </lineage>
</organism>
<dbReference type="InParanoid" id="K0IGL3"/>
<dbReference type="HOGENOM" id="CLU_3075473_0_0_2"/>
<dbReference type="Proteomes" id="UP000008037">
    <property type="component" value="Chromosome"/>
</dbReference>
<evidence type="ECO:0000313" key="2">
    <source>
        <dbReference type="Proteomes" id="UP000008037"/>
    </source>
</evidence>